<dbReference type="SUPFAM" id="SSF53335">
    <property type="entry name" value="S-adenosyl-L-methionine-dependent methyltransferases"/>
    <property type="match status" value="1"/>
</dbReference>
<dbReference type="CDD" id="cd02440">
    <property type="entry name" value="AdoMet_MTases"/>
    <property type="match status" value="1"/>
</dbReference>
<dbReference type="Gene3D" id="2.20.25.110">
    <property type="entry name" value="S-adenosyl-L-methionine-dependent methyltransferases"/>
    <property type="match status" value="1"/>
</dbReference>
<accession>A0A5J4KFU8</accession>
<dbReference type="PANTHER" id="PTHR43861">
    <property type="entry name" value="TRANS-ACONITATE 2-METHYLTRANSFERASE-RELATED"/>
    <property type="match status" value="1"/>
</dbReference>
<dbReference type="RefSeq" id="WP_162005182.1">
    <property type="nucleotide sequence ID" value="NZ_BKZW01000001.1"/>
</dbReference>
<dbReference type="Gene3D" id="3.40.50.150">
    <property type="entry name" value="Vaccinia Virus protein VP39"/>
    <property type="match status" value="1"/>
</dbReference>
<dbReference type="GO" id="GO:0008168">
    <property type="term" value="F:methyltransferase activity"/>
    <property type="evidence" value="ECO:0007669"/>
    <property type="project" value="UniProtKB-KW"/>
</dbReference>
<reference evidence="3 4" key="1">
    <citation type="submission" date="2019-10" db="EMBL/GenBank/DDBJ databases">
        <title>Dictyobacter vulcani sp. nov., within the class Ktedonobacteria, isolated from soil of volcanic Mt. Zao.</title>
        <authorList>
            <person name="Zheng Y."/>
            <person name="Wang C.M."/>
            <person name="Sakai Y."/>
            <person name="Abe K."/>
            <person name="Yokota A."/>
            <person name="Yabe S."/>
        </authorList>
    </citation>
    <scope>NUCLEOTIDE SEQUENCE [LARGE SCALE GENOMIC DNA]</scope>
    <source>
        <strain evidence="3 4">W12</strain>
    </source>
</reference>
<organism evidence="3 4">
    <name type="scientific">Dictyobacter vulcani</name>
    <dbReference type="NCBI Taxonomy" id="2607529"/>
    <lineage>
        <taxon>Bacteria</taxon>
        <taxon>Bacillati</taxon>
        <taxon>Chloroflexota</taxon>
        <taxon>Ktedonobacteria</taxon>
        <taxon>Ktedonobacterales</taxon>
        <taxon>Dictyobacteraceae</taxon>
        <taxon>Dictyobacter</taxon>
    </lineage>
</organism>
<keyword evidence="4" id="KW-1185">Reference proteome</keyword>
<keyword evidence="3" id="KW-0489">Methyltransferase</keyword>
<evidence type="ECO:0000313" key="3">
    <source>
        <dbReference type="EMBL" id="GER88388.1"/>
    </source>
</evidence>
<name>A0A5J4KFU8_9CHLR</name>
<evidence type="ECO:0000259" key="2">
    <source>
        <dbReference type="Pfam" id="PF13649"/>
    </source>
</evidence>
<dbReference type="InterPro" id="IPR029063">
    <property type="entry name" value="SAM-dependent_MTases_sf"/>
</dbReference>
<dbReference type="InterPro" id="IPR041698">
    <property type="entry name" value="Methyltransf_25"/>
</dbReference>
<comment type="caution">
    <text evidence="3">The sequence shown here is derived from an EMBL/GenBank/DDBJ whole genome shotgun (WGS) entry which is preliminary data.</text>
</comment>
<gene>
    <name evidence="3" type="ORF">KDW_25500</name>
</gene>
<sequence length="254" mass="28467">MNPEYDLIAPFYDIEHAHFDEDLDMYNNFAELCGGKILELACGSGRVMLPLAEQGYEVTGVDNSSQMLELAREALQEAGVAARCTLVEQDISQLQLQQKFRLAIIALGSFAHITTRKEQQKVLAAVRAHMSTGGTFIVDISNADARYMEELTGQVLHQGTWQDEDGTYFTHFVSPASATRTHQLELTHFYDRHSQGGTVQRTVATTHLYLFERSEMELLLEQAGFVVKDVYGDHDLGPFSLESPRMIFVAEARS</sequence>
<feature type="domain" description="Methyltransferase" evidence="2">
    <location>
        <begin position="37"/>
        <end position="134"/>
    </location>
</feature>
<protein>
    <submittedName>
        <fullName evidence="3">Type 12 methyltransferase</fullName>
    </submittedName>
</protein>
<evidence type="ECO:0000313" key="4">
    <source>
        <dbReference type="Proteomes" id="UP000326912"/>
    </source>
</evidence>
<dbReference type="EMBL" id="BKZW01000001">
    <property type="protein sequence ID" value="GER88388.1"/>
    <property type="molecule type" value="Genomic_DNA"/>
</dbReference>
<dbReference type="AlphaFoldDB" id="A0A5J4KFU8"/>
<evidence type="ECO:0000256" key="1">
    <source>
        <dbReference type="ARBA" id="ARBA00022679"/>
    </source>
</evidence>
<proteinExistence type="predicted"/>
<dbReference type="GO" id="GO:0032259">
    <property type="term" value="P:methylation"/>
    <property type="evidence" value="ECO:0007669"/>
    <property type="project" value="UniProtKB-KW"/>
</dbReference>
<keyword evidence="1 3" id="KW-0808">Transferase</keyword>
<dbReference type="Proteomes" id="UP000326912">
    <property type="component" value="Unassembled WGS sequence"/>
</dbReference>
<dbReference type="Pfam" id="PF13649">
    <property type="entry name" value="Methyltransf_25"/>
    <property type="match status" value="1"/>
</dbReference>